<sequence>MCLYSQGVDLIV</sequence>
<dbReference type="Proteomes" id="UP000032142">
    <property type="component" value="Unassembled WGS sequence"/>
</dbReference>
<gene>
    <name evidence="1" type="ORF">F383_37897</name>
</gene>
<reference evidence="2" key="1">
    <citation type="submission" date="2014-09" db="EMBL/GenBank/DDBJ databases">
        <authorList>
            <person name="Mudge J."/>
            <person name="Ramaraj T."/>
            <person name="Lindquist I.E."/>
            <person name="Bharti A.K."/>
            <person name="Sundararajan A."/>
            <person name="Cameron C.T."/>
            <person name="Woodward J.E."/>
            <person name="May G.D."/>
            <person name="Brubaker C."/>
            <person name="Broadhvest J."/>
            <person name="Wilkins T.A."/>
        </authorList>
    </citation>
    <scope>NUCLEOTIDE SEQUENCE</scope>
    <source>
        <strain evidence="2">cv. AKA8401</strain>
    </source>
</reference>
<keyword evidence="2" id="KW-1185">Reference proteome</keyword>
<organism evidence="1 2">
    <name type="scientific">Gossypium arboreum</name>
    <name type="common">Tree cotton</name>
    <name type="synonym">Gossypium nanking</name>
    <dbReference type="NCBI Taxonomy" id="29729"/>
    <lineage>
        <taxon>Eukaryota</taxon>
        <taxon>Viridiplantae</taxon>
        <taxon>Streptophyta</taxon>
        <taxon>Embryophyta</taxon>
        <taxon>Tracheophyta</taxon>
        <taxon>Spermatophyta</taxon>
        <taxon>Magnoliopsida</taxon>
        <taxon>eudicotyledons</taxon>
        <taxon>Gunneridae</taxon>
        <taxon>Pentapetalae</taxon>
        <taxon>rosids</taxon>
        <taxon>malvids</taxon>
        <taxon>Malvales</taxon>
        <taxon>Malvaceae</taxon>
        <taxon>Malvoideae</taxon>
        <taxon>Gossypium</taxon>
    </lineage>
</organism>
<protein>
    <submittedName>
        <fullName evidence="1">Uncharacterized protein</fullName>
    </submittedName>
</protein>
<comment type="caution">
    <text evidence="1">The sequence shown here is derived from an EMBL/GenBank/DDBJ whole genome shotgun (WGS) entry which is preliminary data.</text>
</comment>
<evidence type="ECO:0000313" key="2">
    <source>
        <dbReference type="Proteomes" id="UP000032142"/>
    </source>
</evidence>
<proteinExistence type="predicted"/>
<name>A0A0B0MGJ1_GOSAR</name>
<evidence type="ECO:0000313" key="1">
    <source>
        <dbReference type="EMBL" id="KHF98563.1"/>
    </source>
</evidence>
<dbReference type="EMBL" id="JRRC01044220">
    <property type="protein sequence ID" value="KHF98563.1"/>
    <property type="molecule type" value="Genomic_DNA"/>
</dbReference>
<accession>A0A0B0MGJ1</accession>